<feature type="domain" description="Cadherin" evidence="21">
    <location>
        <begin position="487"/>
        <end position="591"/>
    </location>
</feature>
<feature type="domain" description="Cadherin" evidence="21">
    <location>
        <begin position="1110"/>
        <end position="1213"/>
    </location>
</feature>
<keyword evidence="10 17" id="KW-1015">Disulfide bond</keyword>
<dbReference type="GO" id="GO:0005509">
    <property type="term" value="F:calcium ion binding"/>
    <property type="evidence" value="ECO:0007669"/>
    <property type="project" value="UniProtKB-UniRule"/>
</dbReference>
<feature type="disulfide bond" evidence="17">
    <location>
        <begin position="1972"/>
        <end position="1981"/>
    </location>
</feature>
<dbReference type="Pfam" id="PF12661">
    <property type="entry name" value="hEGF"/>
    <property type="match status" value="1"/>
</dbReference>
<keyword evidence="3" id="KW-0812">Transmembrane</keyword>
<dbReference type="InterPro" id="IPR013320">
    <property type="entry name" value="ConA-like_dom_sf"/>
</dbReference>
<evidence type="ECO:0000256" key="2">
    <source>
        <dbReference type="ARBA" id="ARBA00022536"/>
    </source>
</evidence>
<dbReference type="GO" id="GO:0005912">
    <property type="term" value="C:adherens junction"/>
    <property type="evidence" value="ECO:0007669"/>
    <property type="project" value="TreeGrafter"/>
</dbReference>
<dbReference type="GO" id="GO:0016342">
    <property type="term" value="C:catenin complex"/>
    <property type="evidence" value="ECO:0007669"/>
    <property type="project" value="TreeGrafter"/>
</dbReference>
<keyword evidence="8" id="KW-1133">Transmembrane helix</keyword>
<dbReference type="CDD" id="cd00110">
    <property type="entry name" value="LamG"/>
    <property type="match status" value="2"/>
</dbReference>
<evidence type="ECO:0000256" key="8">
    <source>
        <dbReference type="ARBA" id="ARBA00022989"/>
    </source>
</evidence>
<dbReference type="FunFam" id="2.60.40.60:FF:000118">
    <property type="entry name" value="protocadherin Fat 4"/>
    <property type="match status" value="1"/>
</dbReference>
<evidence type="ECO:0000256" key="1">
    <source>
        <dbReference type="ARBA" id="ARBA00004479"/>
    </source>
</evidence>
<evidence type="ECO:0000256" key="9">
    <source>
        <dbReference type="ARBA" id="ARBA00023136"/>
    </source>
</evidence>
<dbReference type="SUPFAM" id="SSF57184">
    <property type="entry name" value="Growth factor receptor domain"/>
    <property type="match status" value="1"/>
</dbReference>
<dbReference type="FunFam" id="2.60.40.60:FF:000013">
    <property type="entry name" value="Cadherin EGF LAG seven-pass G-type receptor"/>
    <property type="match status" value="1"/>
</dbReference>
<dbReference type="FunFam" id="2.10.25.10:FF:000066">
    <property type="entry name" value="FAT atypical cadherin 4"/>
    <property type="match status" value="1"/>
</dbReference>
<feature type="domain" description="Cadherin" evidence="21">
    <location>
        <begin position="1424"/>
        <end position="1529"/>
    </location>
</feature>
<feature type="domain" description="Cadherin" evidence="21">
    <location>
        <begin position="277"/>
        <end position="383"/>
    </location>
</feature>
<dbReference type="InterPro" id="IPR009030">
    <property type="entry name" value="Growth_fac_rcpt_cys_sf"/>
</dbReference>
<evidence type="ECO:0000256" key="12">
    <source>
        <dbReference type="ARBA" id="ARBA00062851"/>
    </source>
</evidence>
<dbReference type="Gene3D" id="2.60.40.60">
    <property type="entry name" value="Cadherins"/>
    <property type="match status" value="14"/>
</dbReference>
<feature type="domain" description="Cadherin" evidence="21">
    <location>
        <begin position="1008"/>
        <end position="1109"/>
    </location>
</feature>
<dbReference type="FunFam" id="2.60.40.60:FF:000010">
    <property type="entry name" value="Cadherin EGF LAG seven-pass G-type receptor 3"/>
    <property type="match status" value="1"/>
</dbReference>
<dbReference type="PANTHER" id="PTHR24027:SF422">
    <property type="entry name" value="CADHERIN DOMAIN-CONTAINING PROTEIN"/>
    <property type="match status" value="1"/>
</dbReference>
<feature type="region of interest" description="Disordered" evidence="18">
    <location>
        <begin position="2524"/>
        <end position="2576"/>
    </location>
</feature>
<dbReference type="Gene3D" id="2.10.25.10">
    <property type="entry name" value="Laminin"/>
    <property type="match status" value="6"/>
</dbReference>
<feature type="disulfide bond" evidence="17">
    <location>
        <begin position="1934"/>
        <end position="1943"/>
    </location>
</feature>
<evidence type="ECO:0000256" key="4">
    <source>
        <dbReference type="ARBA" id="ARBA00022729"/>
    </source>
</evidence>
<dbReference type="FunFam" id="2.60.40.60:FF:000131">
    <property type="entry name" value="FAT atypical cadherin 4"/>
    <property type="match status" value="1"/>
</dbReference>
<dbReference type="Gene3D" id="2.60.120.200">
    <property type="match status" value="2"/>
</dbReference>
<dbReference type="PROSITE" id="PS50268">
    <property type="entry name" value="CADHERIN_2"/>
    <property type="match status" value="14"/>
</dbReference>
<dbReference type="STRING" id="8022.A0A060W278"/>
<dbReference type="SUPFAM" id="SSF49313">
    <property type="entry name" value="Cadherin-like"/>
    <property type="match status" value="14"/>
</dbReference>
<dbReference type="GO" id="GO:0000902">
    <property type="term" value="P:cell morphogenesis"/>
    <property type="evidence" value="ECO:0007669"/>
    <property type="project" value="TreeGrafter"/>
</dbReference>
<dbReference type="FunFam" id="2.60.120.200:FF:000030">
    <property type="entry name" value="FAT atypical cadherin 4"/>
    <property type="match status" value="1"/>
</dbReference>
<feature type="domain" description="EGF-like" evidence="20">
    <location>
        <begin position="2170"/>
        <end position="2206"/>
    </location>
</feature>
<feature type="region of interest" description="Disordered" evidence="18">
    <location>
        <begin position="2743"/>
        <end position="2905"/>
    </location>
</feature>
<evidence type="ECO:0000256" key="16">
    <source>
        <dbReference type="PROSITE-ProRule" id="PRU00043"/>
    </source>
</evidence>
<dbReference type="FunFam" id="2.60.40.60:FF:000115">
    <property type="entry name" value="FAT atypical cadherin 4"/>
    <property type="match status" value="1"/>
</dbReference>
<feature type="domain" description="Cadherin" evidence="21">
    <location>
        <begin position="1213"/>
        <end position="1312"/>
    </location>
</feature>
<dbReference type="Pfam" id="PF00028">
    <property type="entry name" value="Cadherin"/>
    <property type="match status" value="14"/>
</dbReference>
<feature type="domain" description="Cadherin" evidence="21">
    <location>
        <begin position="1528"/>
        <end position="1635"/>
    </location>
</feature>
<dbReference type="PaxDb" id="8022-A0A060W278"/>
<accession>A0A060W278</accession>
<feature type="domain" description="EGF-like" evidence="20">
    <location>
        <begin position="2412"/>
        <end position="2451"/>
    </location>
</feature>
<dbReference type="EMBL" id="FR904372">
    <property type="protein sequence ID" value="CDQ61207.1"/>
    <property type="molecule type" value="Genomic_DNA"/>
</dbReference>
<feature type="domain" description="Cadherin" evidence="21">
    <location>
        <begin position="174"/>
        <end position="276"/>
    </location>
</feature>
<feature type="domain" description="EGF-like" evidence="20">
    <location>
        <begin position="1908"/>
        <end position="1944"/>
    </location>
</feature>
<dbReference type="InterPro" id="IPR013032">
    <property type="entry name" value="EGF-like_CS"/>
</dbReference>
<dbReference type="FunFam" id="2.60.120.200:FF:000340">
    <property type="entry name" value="Si:dkey-1m11.6"/>
    <property type="match status" value="1"/>
</dbReference>
<evidence type="ECO:0000259" key="21">
    <source>
        <dbReference type="PROSITE" id="PS50268"/>
    </source>
</evidence>
<evidence type="ECO:0000256" key="6">
    <source>
        <dbReference type="ARBA" id="ARBA00022837"/>
    </source>
</evidence>
<dbReference type="PANTHER" id="PTHR24027">
    <property type="entry name" value="CADHERIN-23"/>
    <property type="match status" value="1"/>
</dbReference>
<comment type="caution">
    <text evidence="17">Lacks conserved residue(s) required for the propagation of feature annotation.</text>
</comment>
<dbReference type="InterPro" id="IPR001791">
    <property type="entry name" value="Laminin_G"/>
</dbReference>
<keyword evidence="9" id="KW-0472">Membrane</keyword>
<dbReference type="InterPro" id="IPR020894">
    <property type="entry name" value="Cadherin_CS"/>
</dbReference>
<dbReference type="Pfam" id="PF02210">
    <property type="entry name" value="Laminin_G_2"/>
    <property type="match status" value="2"/>
</dbReference>
<feature type="domain" description="EGF-like" evidence="20">
    <location>
        <begin position="1810"/>
        <end position="1868"/>
    </location>
</feature>
<feature type="disulfide bond" evidence="17">
    <location>
        <begin position="1858"/>
        <end position="1867"/>
    </location>
</feature>
<feature type="disulfide bond" evidence="17">
    <location>
        <begin position="2441"/>
        <end position="2450"/>
    </location>
</feature>
<keyword evidence="11" id="KW-0325">Glycoprotein</keyword>
<keyword evidence="2 17" id="KW-0245">EGF-like domain</keyword>
<feature type="domain" description="Cadherin" evidence="21">
    <location>
        <begin position="1323"/>
        <end position="1420"/>
    </location>
</feature>
<evidence type="ECO:0000256" key="7">
    <source>
        <dbReference type="ARBA" id="ARBA00022889"/>
    </source>
</evidence>
<feature type="domain" description="Cadherin" evidence="21">
    <location>
        <begin position="803"/>
        <end position="906"/>
    </location>
</feature>
<dbReference type="InterPro" id="IPR001881">
    <property type="entry name" value="EGF-like_Ca-bd_dom"/>
</dbReference>
<dbReference type="FunFam" id="2.60.40.60:FF:000080">
    <property type="entry name" value="FAT atypical cadherin 1"/>
    <property type="match status" value="1"/>
</dbReference>
<evidence type="ECO:0000313" key="22">
    <source>
        <dbReference type="EMBL" id="CDQ61207.1"/>
    </source>
</evidence>
<dbReference type="FunFam" id="2.10.25.10:FF:000168">
    <property type="entry name" value="FAT atypical cadherin 4"/>
    <property type="match status" value="1"/>
</dbReference>
<feature type="domain" description="Cadherin" evidence="21">
    <location>
        <begin position="907"/>
        <end position="1007"/>
    </location>
</feature>
<dbReference type="FunFam" id="2.60.40.60:FF:000020">
    <property type="entry name" value="Dachsous cadherin-related 1b"/>
    <property type="match status" value="1"/>
</dbReference>
<feature type="domain" description="Cadherin" evidence="21">
    <location>
        <begin position="383"/>
        <end position="486"/>
    </location>
</feature>
<evidence type="ECO:0000256" key="10">
    <source>
        <dbReference type="ARBA" id="ARBA00023157"/>
    </source>
</evidence>
<evidence type="ECO:0000256" key="18">
    <source>
        <dbReference type="SAM" id="MobiDB-lite"/>
    </source>
</evidence>
<dbReference type="GO" id="GO:0045296">
    <property type="term" value="F:cadherin binding"/>
    <property type="evidence" value="ECO:0007669"/>
    <property type="project" value="TreeGrafter"/>
</dbReference>
<evidence type="ECO:0000256" key="14">
    <source>
        <dbReference type="ARBA" id="ARBA00076313"/>
    </source>
</evidence>
<dbReference type="Pfam" id="PF07645">
    <property type="entry name" value="EGF_CA"/>
    <property type="match status" value="1"/>
</dbReference>
<proteinExistence type="predicted"/>
<dbReference type="PROSITE" id="PS01187">
    <property type="entry name" value="EGF_CA"/>
    <property type="match status" value="1"/>
</dbReference>
<dbReference type="PROSITE" id="PS01186">
    <property type="entry name" value="EGF_2"/>
    <property type="match status" value="4"/>
</dbReference>
<dbReference type="CDD" id="cd11304">
    <property type="entry name" value="Cadherin_repeat"/>
    <property type="match status" value="14"/>
</dbReference>
<dbReference type="InterPro" id="IPR018097">
    <property type="entry name" value="EGF_Ca-bd_CS"/>
</dbReference>
<name>A0A060W278_ONCMY</name>
<dbReference type="Proteomes" id="UP000193380">
    <property type="component" value="Chromosome 14"/>
</dbReference>
<keyword evidence="7" id="KW-0130">Cell adhesion</keyword>
<dbReference type="FunFam" id="2.10.25.10:FF:000151">
    <property type="entry name" value="FAT atypical cadherin 4"/>
    <property type="match status" value="1"/>
</dbReference>
<dbReference type="GO" id="GO:0016339">
    <property type="term" value="P:calcium-dependent cell-cell adhesion via plasma membrane cell adhesion molecules"/>
    <property type="evidence" value="ECO:0007669"/>
    <property type="project" value="TreeGrafter"/>
</dbReference>
<feature type="region of interest" description="Disordered" evidence="18">
    <location>
        <begin position="2681"/>
        <end position="2709"/>
    </location>
</feature>
<dbReference type="InterPro" id="IPR049883">
    <property type="entry name" value="NOTCH1_EGF-like"/>
</dbReference>
<feature type="domain" description="Cadherin" evidence="21">
    <location>
        <begin position="592"/>
        <end position="802"/>
    </location>
</feature>
<evidence type="ECO:0000259" key="19">
    <source>
        <dbReference type="PROSITE" id="PS50025"/>
    </source>
</evidence>
<feature type="domain" description="EGF-like" evidence="20">
    <location>
        <begin position="1946"/>
        <end position="1982"/>
    </location>
</feature>
<feature type="disulfide bond" evidence="17">
    <location>
        <begin position="1896"/>
        <end position="1905"/>
    </location>
</feature>
<dbReference type="InterPro" id="IPR000152">
    <property type="entry name" value="EGF-type_Asp/Asn_hydroxyl_site"/>
</dbReference>
<dbReference type="FunFam" id="2.10.25.10:FF:000293">
    <property type="entry name" value="FAT atypical cadherin 4"/>
    <property type="match status" value="1"/>
</dbReference>
<dbReference type="FunFam" id="2.60.40.60:FF:000037">
    <property type="entry name" value="FAT atypical cadherin 1"/>
    <property type="match status" value="1"/>
</dbReference>
<feature type="domain" description="Cadherin" evidence="21">
    <location>
        <begin position="104"/>
        <end position="173"/>
    </location>
</feature>
<feature type="domain" description="Laminin G" evidence="19">
    <location>
        <begin position="1983"/>
        <end position="2167"/>
    </location>
</feature>
<dbReference type="GO" id="GO:0044331">
    <property type="term" value="P:cell-cell adhesion mediated by cadherin"/>
    <property type="evidence" value="ECO:0007669"/>
    <property type="project" value="TreeGrafter"/>
</dbReference>
<evidence type="ECO:0000256" key="5">
    <source>
        <dbReference type="ARBA" id="ARBA00022737"/>
    </source>
</evidence>
<keyword evidence="4" id="KW-0732">Signal</keyword>
<reference evidence="22 23" key="1">
    <citation type="journal article" date="2014" name="Nat. Commun.">
        <title>The rainbow trout genome provides novel insights into evolution after whole-genome duplication in vertebrates.</title>
        <authorList>
            <person name="Berthelot C."/>
            <person name="Brunet F."/>
            <person name="Chalopin D."/>
            <person name="Juanchich A."/>
            <person name="Bernard M."/>
            <person name="Noel B."/>
            <person name="Bento P."/>
            <person name="Da Silva C."/>
            <person name="Labadie K."/>
            <person name="Alberti A."/>
            <person name="Aury J.M."/>
            <person name="Louis A."/>
            <person name="Dehais P."/>
            <person name="Bardou P."/>
            <person name="Montfort J."/>
            <person name="Klopp C."/>
            <person name="Cabau C."/>
            <person name="Gaspin C."/>
            <person name="Thorgaard G.H."/>
            <person name="Boussaha M."/>
            <person name="Quillet E."/>
            <person name="Guyomard R."/>
            <person name="Galiana D."/>
            <person name="Bobe J."/>
            <person name="Volff J.N."/>
            <person name="Genet C."/>
            <person name="Wincker P."/>
            <person name="Jaillon O."/>
            <person name="Roest Crollius H."/>
            <person name="Guiguen Y."/>
        </authorList>
    </citation>
    <scope>NUCLEOTIDE SEQUENCE [LARGE SCALE GENOMIC DNA]</scope>
</reference>
<dbReference type="CDD" id="cd00054">
    <property type="entry name" value="EGF_CA"/>
    <property type="match status" value="6"/>
</dbReference>
<feature type="disulfide bond" evidence="17">
    <location>
        <begin position="2196"/>
        <end position="2205"/>
    </location>
</feature>
<comment type="subunit">
    <text evidence="12">Heterophilic interaction with DCHS1; this interaction affects their respective protein levels. Interacts (via cytoplasmic domain) with MPDZ. Forms a complex with PALS1 and MPDZ.</text>
</comment>
<dbReference type="GO" id="GO:0016477">
    <property type="term" value="P:cell migration"/>
    <property type="evidence" value="ECO:0007669"/>
    <property type="project" value="TreeGrafter"/>
</dbReference>
<dbReference type="FunFam" id="2.60.40.60:FF:000024">
    <property type="entry name" value="FAT atypical cadherin 3"/>
    <property type="match status" value="2"/>
</dbReference>
<dbReference type="SMART" id="SM00282">
    <property type="entry name" value="LamG"/>
    <property type="match status" value="2"/>
</dbReference>
<comment type="subcellular location">
    <subcellularLocation>
        <location evidence="1">Membrane</location>
        <topology evidence="1">Single-pass type I membrane protein</topology>
    </subcellularLocation>
</comment>
<dbReference type="GO" id="GO:0008013">
    <property type="term" value="F:beta-catenin binding"/>
    <property type="evidence" value="ECO:0007669"/>
    <property type="project" value="TreeGrafter"/>
</dbReference>
<dbReference type="InterPro" id="IPR015919">
    <property type="entry name" value="Cadherin-like_sf"/>
</dbReference>
<dbReference type="GO" id="GO:0007156">
    <property type="term" value="P:homophilic cell adhesion via plasma membrane adhesion molecules"/>
    <property type="evidence" value="ECO:0007669"/>
    <property type="project" value="InterPro"/>
</dbReference>
<dbReference type="InterPro" id="IPR002126">
    <property type="entry name" value="Cadherin-like_dom"/>
</dbReference>
<dbReference type="FunFam" id="2.60.40.60:FF:000180">
    <property type="entry name" value="FAT atypical cadherin 4"/>
    <property type="match status" value="1"/>
</dbReference>
<dbReference type="SMART" id="SM00179">
    <property type="entry name" value="EGF_CA"/>
    <property type="match status" value="5"/>
</dbReference>
<feature type="compositionally biased region" description="Polar residues" evidence="18">
    <location>
        <begin position="2681"/>
        <end position="2694"/>
    </location>
</feature>
<dbReference type="Pfam" id="PF00008">
    <property type="entry name" value="EGF"/>
    <property type="match status" value="2"/>
</dbReference>
<dbReference type="GO" id="GO:0007043">
    <property type="term" value="P:cell-cell junction assembly"/>
    <property type="evidence" value="ECO:0007669"/>
    <property type="project" value="TreeGrafter"/>
</dbReference>
<keyword evidence="6 16" id="KW-0106">Calcium</keyword>
<dbReference type="PROSITE" id="PS00232">
    <property type="entry name" value="CADHERIN_1"/>
    <property type="match status" value="6"/>
</dbReference>
<gene>
    <name evidence="22" type="ORF">GSONMT00064690001</name>
</gene>
<dbReference type="SUPFAM" id="SSF49899">
    <property type="entry name" value="Concanavalin A-like lectins/glucanases"/>
    <property type="match status" value="2"/>
</dbReference>
<dbReference type="GO" id="GO:0048731">
    <property type="term" value="P:system development"/>
    <property type="evidence" value="ECO:0007669"/>
    <property type="project" value="UniProtKB-ARBA"/>
</dbReference>
<sequence length="2982" mass="323672">MQLTATDADEVKSPRIGLFYILSSAYLNGTLADNSPREGSAKKQPLQKVNVQGIPSLSSHLLWYCAQHKHKCSNLSPLLFSCHTTSSPLLQLQRTTMAFTCGPNALVTYTIISGADDSFRIDPESGDLIATKRLDRERRSKYSLLVRADDGKQSSDMRLNITVSDVNDHTPKFSRGTYSFDIPEDMTSGSIVAAILASDSDSGMNGEITYSLEEDDEDETFLLNPVTGVFNVTRPLDYESQQYYILTGRAQDGGGQASSVRVYFNVLDVNDNPPIFNATSYSTSVTESLPPGSSIITVGASDADDGPNAQLLYSIASGDPQSQFDITKAGVLQTRKALDREAQSFYNLVVIVHDLALAPMTRYTSTAQVSIILLDVNDCPPTFTSQKRTYIQENTPVDTVVFTAQAIDADSGPNSYVEYSLKSPFGNKFSIGTIDGDVRLVGELDREEMSNYTLTLVAKDKGEPPLSSAMDVTMLVLDVNDNTPSFSQNIYDIEIEEDTLTGSDVIQVFASDADEGTNGQIRFSIAGGNIKSDFRIDSVTGWISVAKQLDREVRTSYSLVVQAADRGSSSRVDRATVNIVLLDVNDCPPVYELSPYSVNVQENAGSLPSNILQVMARDDDLGSNGQLSYMLSGGNEEGAFSLSSNGQLILTQTMDREAQGNYTLVITATDSAGTLKGALVAMQQVLRKRKMSMSGEMAANSLQRLSPESVRHPNPALTTAQTGQSLEDTTTFLRGVQPFPAFQLPAQISVVIIKTGLSGQSSFPTLLEKRVPKGFFGCSPPLSGTGTVTVLVDDVNDNVPVFTSSTFHTTIAEDAPTGTDLLLVNSSDADVGLNGIISYSLTGGNGQFSINPGTGQIITSSLLDREARANYQLLVVATDGGQPLGMSSSATVSVVVADINDNPPRFHHHPYVTHIPAFTTAGNLVFAVTVTDEDAGLNAQLHYSLIGRNSEKFKIDPVRGAITANERLTGSSEVTLTVRVKDGGTNPKTESTTVTVRFVTGGDFPVIKLKHTTFTFPESQPTNTIVTTVTGASTRGGALSYYIASGNLDNAFHIDQLTGELSIKHSLDFEHIQKYVLWVEARDQGFPPHSSYEKVEITVLDVNDNHPVFDREPFHADILENLSPQRVLMVSAMDQDSGPNGQLEYAIIDGNKENSFSINRATGEIRTTRPLDREKLAQYALKVKATDRGNSPKSTAVKVLINVLDVNDNAPRFSKIFSATVPENAPVGYTVTRVTTTDEDTGANAISKYSITDQSLPFTINPSTGDITISRPLNREDTGHYIAKVSAHDSGWTVSTDVTIFVTDVNDNAPRFSRPSYYLDYPELTESLAVGTAIRTLSARDKDKEMNGLITYNITTGNDKGLFTVNSKTGVLSLANHLDFEEKQKHELRVTANDGGWIAKTSYVMVTIHVTDVNDNPPIFEPDDQELYNVQISEGLSPGGLVTFVSAQDSDSVPSWSRFSYSIASDLEKNVFTINPQTGQVSVAAELDRETTPVFSLTLLAVDSGSPSATGSATLVVNLEDINDNGPTLKTVSAEVMENQRAGTDVATLTSTDPDLSPNQGPFSYSLLISGSASNYFSLSPTGVLTTNREIDREQISDFYLSVVIKDSGVPQMSSTGTVHVKVNDQNDNPSEPRSVEIFIHYFGNMFPGGSLGVVKPQDPDIQDSFHCSLTPPSSSLFTIPTGTCDLNSKARSTDGTFELAVRSSDGVHGSVSSNVRVFFVGFTNATVDNSILIRLRTQGVTTFLTNHYLSFVRIANSQLAGLGTGVQLYGAFELNNQTFLMAAIKRSHGQYSIKDVLHRQSGVQIDSVDHDPCTRNPCQNGGSCKRRLSVGPDMKTEDSVPVILVSNHPHQPYACSCRPGYAGALCEMDIDECLPSPCHNGGTCHNLVGGFSCTCPEGFTGMACERDVNECLSNPCKNGALCQNYPGGFNCLCKSGFAGKTCDSIINHCECNPCFNGGSCQNRVDGYNCHCPFGVFGKHCELNSYGFEELSYMEFPSLDPNNNYIYIKFATLKSNALLMYNHDNQTGDKAEFLALEIFEGRMRFSFNLGSGTYKLITMIKVSDGQFHTVIARRAGMAASLTVDLCGDDQEPGYCAVSNVAVHTDWILDVGPNRLSVGGVRSIEPVLHRRGQVATHDFVGCIMEFAVNGRPLEPSQALASHGILDRCPRLEGACTANTCRHGGTCIDYWSWQQCKCMEGFTGKNCEKYITADTALSLDGTGRLDYAMRQSPKRDVLLRQSLMGLPSDLSGPSSLEVKFRTRSKSGTLLHVQESSNYTTIKLKNGNIHYISDAGVGGKVERTLGEMVLSDGQWHVLQIFKNGSATSLHVDGALLKLIQHPTQDFGGLNVLTMSLGGVPSGPTQQKIASGFDGCLAYVKYNGENLPFSGDHSAVTISKTSSAVKIGCRGPNLCESSPCWDGLIPCQNRGSCVPGPRSSYTCVCSEFYTGKTCETLVACLGVQCPQGTLCKTANNGGFICSPSPTAKELTLPIWAVPAIVGSCATALALVVLSLILCNHCKGRNKTKVPKEEKQPKEKKKKKKKGSENVAFDDPDNIPPYGDEMTVRKQPEGNPKPDIIERENPYLIYDETDIPHNNETIPSAPCAPCQMPEADMEHYDIDNASSIAPSDADIIQHYKQFRSHTPKFSIQRHSPLGFARQSPLPLGATSYTYQPQYSQALRSTPLSHSACPTPNPLSRHSPAPFTKPSSFYRNTPTRELNLARRDGSPLDLHHNEMSQQGAMFNYGNRLGRRSKSPQTMGGHSSRPGSRLKQPIEQIPLETGPPVGLSIEEVERLNTPRPRNPSICSADHGRSSSEEDCRRPLSRVRNPADGIPAPESSSESDSHDSFTCSEMEYDREKPVAYSSRVPKLSQVNESDADDEDYGGRLKQRRYSSRRTEGGPAAQAPMTDHYTLPHKLGQQAGGFNWDNLLNWGPGFGHYVDVFKDLALLPENAAAKEMNIEMNIEMNSGDGSVTILNEGEAEQYV</sequence>
<dbReference type="PROSITE" id="PS50025">
    <property type="entry name" value="LAM_G_DOMAIN"/>
    <property type="match status" value="2"/>
</dbReference>
<evidence type="ECO:0000256" key="17">
    <source>
        <dbReference type="PROSITE-ProRule" id="PRU00076"/>
    </source>
</evidence>
<dbReference type="FunFam" id="2.60.40.60:FF:000039">
    <property type="entry name" value="FAT atypical cadherin 3"/>
    <property type="match status" value="1"/>
</dbReference>
<dbReference type="FunFam" id="2.60.40.60:FF:000035">
    <property type="entry name" value="Protocadherin Fat 3"/>
    <property type="match status" value="1"/>
</dbReference>
<dbReference type="PROSITE" id="PS00022">
    <property type="entry name" value="EGF_1"/>
    <property type="match status" value="7"/>
</dbReference>
<dbReference type="PROSITE" id="PS00010">
    <property type="entry name" value="ASX_HYDROXYL"/>
    <property type="match status" value="3"/>
</dbReference>
<dbReference type="InterPro" id="IPR000742">
    <property type="entry name" value="EGF"/>
</dbReference>
<keyword evidence="5" id="KW-0677">Repeat</keyword>
<dbReference type="PRINTS" id="PR00205">
    <property type="entry name" value="CADHERIN"/>
</dbReference>
<dbReference type="PROSITE" id="PS50026">
    <property type="entry name" value="EGF_3"/>
    <property type="match status" value="6"/>
</dbReference>
<dbReference type="GO" id="GO:0034332">
    <property type="term" value="P:adherens junction organization"/>
    <property type="evidence" value="ECO:0007669"/>
    <property type="project" value="TreeGrafter"/>
</dbReference>
<evidence type="ECO:0000259" key="20">
    <source>
        <dbReference type="PROSITE" id="PS50026"/>
    </source>
</evidence>
<dbReference type="SMART" id="SM00181">
    <property type="entry name" value="EGF"/>
    <property type="match status" value="6"/>
</dbReference>
<feature type="domain" description="EGF-like" evidence="20">
    <location>
        <begin position="1870"/>
        <end position="1906"/>
    </location>
</feature>
<evidence type="ECO:0000256" key="11">
    <source>
        <dbReference type="ARBA" id="ARBA00023180"/>
    </source>
</evidence>
<dbReference type="InterPro" id="IPR039808">
    <property type="entry name" value="Cadherin"/>
</dbReference>
<feature type="compositionally biased region" description="Basic and acidic residues" evidence="18">
    <location>
        <begin position="2806"/>
        <end position="2818"/>
    </location>
</feature>
<evidence type="ECO:0000256" key="15">
    <source>
        <dbReference type="ARBA" id="ARBA00081404"/>
    </source>
</evidence>
<feature type="domain" description="Laminin G" evidence="19">
    <location>
        <begin position="2212"/>
        <end position="2405"/>
    </location>
</feature>
<evidence type="ECO:0000256" key="3">
    <source>
        <dbReference type="ARBA" id="ARBA00022692"/>
    </source>
</evidence>
<evidence type="ECO:0000313" key="23">
    <source>
        <dbReference type="Proteomes" id="UP000193380"/>
    </source>
</evidence>
<dbReference type="SMART" id="SM00112">
    <property type="entry name" value="CA"/>
    <property type="match status" value="14"/>
</dbReference>
<evidence type="ECO:0000256" key="13">
    <source>
        <dbReference type="ARBA" id="ARBA00070347"/>
    </source>
</evidence>
<protein>
    <recommendedName>
        <fullName evidence="13">Protocadherin Fat 4</fullName>
    </recommendedName>
    <alternativeName>
        <fullName evidence="15">FAT tumor suppressor homolog 4</fullName>
    </alternativeName>
    <alternativeName>
        <fullName evidence="14">Fat-like cadherin protein FAT-J</fullName>
    </alternativeName>
</protein>
<organism evidence="22 23">
    <name type="scientific">Oncorhynchus mykiss</name>
    <name type="common">Rainbow trout</name>
    <name type="synonym">Salmo gairdneri</name>
    <dbReference type="NCBI Taxonomy" id="8022"/>
    <lineage>
        <taxon>Eukaryota</taxon>
        <taxon>Metazoa</taxon>
        <taxon>Chordata</taxon>
        <taxon>Craniata</taxon>
        <taxon>Vertebrata</taxon>
        <taxon>Euteleostomi</taxon>
        <taxon>Actinopterygii</taxon>
        <taxon>Neopterygii</taxon>
        <taxon>Teleostei</taxon>
        <taxon>Protacanthopterygii</taxon>
        <taxon>Salmoniformes</taxon>
        <taxon>Salmonidae</taxon>
        <taxon>Salmoninae</taxon>
        <taxon>Oncorhynchus</taxon>
    </lineage>
</organism>